<proteinExistence type="predicted"/>
<reference evidence="1" key="1">
    <citation type="journal article" date="2015" name="Nature">
        <title>Complex archaea that bridge the gap between prokaryotes and eukaryotes.</title>
        <authorList>
            <person name="Spang A."/>
            <person name="Saw J.H."/>
            <person name="Jorgensen S.L."/>
            <person name="Zaremba-Niedzwiedzka K."/>
            <person name="Martijn J."/>
            <person name="Lind A.E."/>
            <person name="van Eijk R."/>
            <person name="Schleper C."/>
            <person name="Guy L."/>
            <person name="Ettema T.J."/>
        </authorList>
    </citation>
    <scope>NUCLEOTIDE SEQUENCE</scope>
</reference>
<protein>
    <submittedName>
        <fullName evidence="1">Uncharacterized protein</fullName>
    </submittedName>
</protein>
<accession>A0A0F9DQS7</accession>
<gene>
    <name evidence="1" type="ORF">LCGC14_2167780</name>
</gene>
<organism evidence="1">
    <name type="scientific">marine sediment metagenome</name>
    <dbReference type="NCBI Taxonomy" id="412755"/>
    <lineage>
        <taxon>unclassified sequences</taxon>
        <taxon>metagenomes</taxon>
        <taxon>ecological metagenomes</taxon>
    </lineage>
</organism>
<sequence length="60" mass="7245">MKEFLEADKELHASLTFSLWDGLPLLELRILSWDISFHFTILEVRILWLRLAVWLDLYVK</sequence>
<name>A0A0F9DQS7_9ZZZZ</name>
<evidence type="ECO:0000313" key="1">
    <source>
        <dbReference type="EMBL" id="KKL64168.1"/>
    </source>
</evidence>
<dbReference type="EMBL" id="LAZR01027929">
    <property type="protein sequence ID" value="KKL64168.1"/>
    <property type="molecule type" value="Genomic_DNA"/>
</dbReference>
<dbReference type="AlphaFoldDB" id="A0A0F9DQS7"/>
<comment type="caution">
    <text evidence="1">The sequence shown here is derived from an EMBL/GenBank/DDBJ whole genome shotgun (WGS) entry which is preliminary data.</text>
</comment>